<sequence length="485" mass="50652">MYILLSRWFPNERLGTTGSGGPPASNGAAAPLAPAALSPYSWPALRSALLRVAGQVSYASLLEDPELWADGGLMQGVLQLLRALGAHRHAQELTPLLGAYVGLLSDRIAAEPGELGCLEGLWDAMGLSCIVSLPAQAGKQRRPTGQGPLLTEASTCLALVTSLASQLSAATARQRLWQQVHRHLLPLLERCLGELARAVGKGQGPAAGKVAAAAKQQPQAQPEQERKGPGPEEVAAIVLVCQVLDFYVQQRPGNADLAAALKGSGVLASLAVLFGAAGNLPGAEPLRSAALCCGASSRELASWMLAVPGVHEALEGPAFKDGGAYEAHGAVWELLQNGGTSPLMLRILDDGAAPEKAPRVHALLQLLSTAAACRGGAGATKGLWSPAVDRALRDLYAALRERVTVPLRQGQLPAVPREANGAAGAVESEPDDVGSDGDEDDDEEKLRLLDPLALQHRRAKQLHPACWRMLKQLLSAGEQTGGKTD</sequence>
<accession>A0A150H3P5</accession>
<dbReference type="EMBL" id="LSYV01000002">
    <property type="protein sequence ID" value="KXZ56776.1"/>
    <property type="molecule type" value="Genomic_DNA"/>
</dbReference>
<feature type="region of interest" description="Disordered" evidence="1">
    <location>
        <begin position="207"/>
        <end position="229"/>
    </location>
</feature>
<evidence type="ECO:0000313" key="2">
    <source>
        <dbReference type="EMBL" id="KXZ56776.1"/>
    </source>
</evidence>
<dbReference type="Proteomes" id="UP000075714">
    <property type="component" value="Unassembled WGS sequence"/>
</dbReference>
<evidence type="ECO:0000313" key="3">
    <source>
        <dbReference type="Proteomes" id="UP000075714"/>
    </source>
</evidence>
<reference evidence="3" key="1">
    <citation type="journal article" date="2016" name="Nat. Commun.">
        <title>The Gonium pectorale genome demonstrates co-option of cell cycle regulation during the evolution of multicellularity.</title>
        <authorList>
            <person name="Hanschen E.R."/>
            <person name="Marriage T.N."/>
            <person name="Ferris P.J."/>
            <person name="Hamaji T."/>
            <person name="Toyoda A."/>
            <person name="Fujiyama A."/>
            <person name="Neme R."/>
            <person name="Noguchi H."/>
            <person name="Minakuchi Y."/>
            <person name="Suzuki M."/>
            <person name="Kawai-Toyooka H."/>
            <person name="Smith D.R."/>
            <person name="Sparks H."/>
            <person name="Anderson J."/>
            <person name="Bakaric R."/>
            <person name="Luria V."/>
            <person name="Karger A."/>
            <person name="Kirschner M.W."/>
            <person name="Durand P.M."/>
            <person name="Michod R.E."/>
            <person name="Nozaki H."/>
            <person name="Olson B.J."/>
        </authorList>
    </citation>
    <scope>NUCLEOTIDE SEQUENCE [LARGE SCALE GENOMIC DNA]</scope>
    <source>
        <strain evidence="3">NIES-2863</strain>
    </source>
</reference>
<evidence type="ECO:0000256" key="1">
    <source>
        <dbReference type="SAM" id="MobiDB-lite"/>
    </source>
</evidence>
<feature type="compositionally biased region" description="Low complexity" evidence="1">
    <location>
        <begin position="207"/>
        <end position="222"/>
    </location>
</feature>
<feature type="region of interest" description="Disordered" evidence="1">
    <location>
        <begin position="410"/>
        <end position="446"/>
    </location>
</feature>
<organism evidence="2 3">
    <name type="scientific">Gonium pectorale</name>
    <name type="common">Green alga</name>
    <dbReference type="NCBI Taxonomy" id="33097"/>
    <lineage>
        <taxon>Eukaryota</taxon>
        <taxon>Viridiplantae</taxon>
        <taxon>Chlorophyta</taxon>
        <taxon>core chlorophytes</taxon>
        <taxon>Chlorophyceae</taxon>
        <taxon>CS clade</taxon>
        <taxon>Chlamydomonadales</taxon>
        <taxon>Volvocaceae</taxon>
        <taxon>Gonium</taxon>
    </lineage>
</organism>
<name>A0A150H3P5_GONPE</name>
<dbReference type="AlphaFoldDB" id="A0A150H3P5"/>
<keyword evidence="3" id="KW-1185">Reference proteome</keyword>
<feature type="compositionally biased region" description="Acidic residues" evidence="1">
    <location>
        <begin position="428"/>
        <end position="443"/>
    </location>
</feature>
<dbReference type="OrthoDB" id="547809at2759"/>
<proteinExistence type="predicted"/>
<protein>
    <submittedName>
        <fullName evidence="2">Uncharacterized protein</fullName>
    </submittedName>
</protein>
<gene>
    <name evidence="2" type="ORF">GPECTOR_1g7</name>
</gene>
<comment type="caution">
    <text evidence="2">The sequence shown here is derived from an EMBL/GenBank/DDBJ whole genome shotgun (WGS) entry which is preliminary data.</text>
</comment>